<proteinExistence type="predicted"/>
<accession>A0AC61D7G2</accession>
<organism evidence="1 2">
    <name type="scientific">Sporanaerobium hydrogeniformans</name>
    <dbReference type="NCBI Taxonomy" id="3072179"/>
    <lineage>
        <taxon>Bacteria</taxon>
        <taxon>Bacillati</taxon>
        <taxon>Bacillota</taxon>
        <taxon>Clostridia</taxon>
        <taxon>Lachnospirales</taxon>
        <taxon>Lachnospiraceae</taxon>
        <taxon>Sporanaerobium</taxon>
    </lineage>
</organism>
<protein>
    <submittedName>
        <fullName evidence="1">Uncharacterized protein</fullName>
    </submittedName>
</protein>
<dbReference type="Proteomes" id="UP000224460">
    <property type="component" value="Unassembled WGS sequence"/>
</dbReference>
<keyword evidence="2" id="KW-1185">Reference proteome</keyword>
<reference evidence="1" key="1">
    <citation type="submission" date="2017-10" db="EMBL/GenBank/DDBJ databases">
        <title>Genome sequence of cellulolytic Lachnospiraceae bacterium XHS1971 isolated from hotspring sediment.</title>
        <authorList>
            <person name="Vasudevan G."/>
            <person name="Joshi A.J."/>
            <person name="Hivarkar S."/>
            <person name="Lanjekar V.B."/>
            <person name="Dhakephalkar P.K."/>
            <person name="Dagar S."/>
        </authorList>
    </citation>
    <scope>NUCLEOTIDE SEQUENCE</scope>
    <source>
        <strain evidence="1">XHS1971</strain>
    </source>
</reference>
<gene>
    <name evidence="1" type="ORF">CS063_15420</name>
</gene>
<name>A0AC61D7G2_9FIRM</name>
<evidence type="ECO:0000313" key="2">
    <source>
        <dbReference type="Proteomes" id="UP000224460"/>
    </source>
</evidence>
<dbReference type="EMBL" id="PEDL01000026">
    <property type="protein sequence ID" value="PHV69511.1"/>
    <property type="molecule type" value="Genomic_DNA"/>
</dbReference>
<evidence type="ECO:0000313" key="1">
    <source>
        <dbReference type="EMBL" id="PHV69511.1"/>
    </source>
</evidence>
<comment type="caution">
    <text evidence="1">The sequence shown here is derived from an EMBL/GenBank/DDBJ whole genome shotgun (WGS) entry which is preliminary data.</text>
</comment>
<sequence length="688" mass="79892">MKRILSLMLAFILLLPTSLWAKEMDKDLEARILSTKQRIEVPEALSEFEYDLRSRDKENRYYFTWRDKQKQERRISVVVDKETGTILNYSYNHDNEKGDEKDLAKISYEKALENANAFLKKVVPEYESKLRLNENRGYFDGYYYEFGFDYCPNGIKVKDVEISVAVSKQDGKVYQFSGMNKDRFTYSLHKPKLTLKEAEAIYKEKIGVQLKYMLFYDYKTKTMKSFPAYIAQNSSRKVIDAFTGEVYVPQEEMNGVPYAQDLTGYAENAKMDTGLTPEETQVIEVTKGLLTKEEAIKRVANSFSRVNGMKVTYDRLYKDEISQRYIWNISGTVALKESEVPLKKDLSEDSFEREGTIHLRVNAQTGEVLNYNIYLPYVDTVPERDEKVTHAKVEALAKELAKDKYEKTHYTEEAEQQVRPLETKGQPSQSFYFERLENTVPVSGDGIRMTYNKVYDEITSYNLMWNDFNFEPIKGELSKEEIISNIGLKLMYVSTGNEERKLSYTCEEEQGLFNPYTGEKIDYQGKPAIEKEQGFYTDLEKHPAKAIIKKLYESGYSLPGKTFKPEVSVTQVDFLRYLQKMTSSSIDETEVYRRAIQKGILEETEKNPKLILTHETLIKYLINDAGYKKIAQLKNIYNYPFKTETNEELKGYITLAFGLDLIAGDLEFNPKAEVSRAQVAQYIYNSLR</sequence>